<keyword evidence="7 10" id="KW-0472">Membrane</keyword>
<dbReference type="InterPro" id="IPR000131">
    <property type="entry name" value="ATP_synth_F1_gsu"/>
</dbReference>
<keyword evidence="8 10" id="KW-0139">CF(1)</keyword>
<evidence type="ECO:0000256" key="5">
    <source>
        <dbReference type="ARBA" id="ARBA00022781"/>
    </source>
</evidence>
<comment type="function">
    <text evidence="1 10">Produces ATP from ADP in the presence of a proton gradient across the membrane. The gamma chain is believed to be important in regulating ATPase activity and the flow of protons through the CF(0) complex.</text>
</comment>
<comment type="subunit">
    <text evidence="10">F-type ATPases have 2 components, CF(1) - the catalytic core - and CF(0) - the membrane proton channel. CF(1) has five subunits: alpha(3), beta(3), gamma(1), delta(1), epsilon(1). CF(0) has three main subunits: a, b and c.</text>
</comment>
<comment type="similarity">
    <text evidence="3 10">Belongs to the ATPase gamma chain family.</text>
</comment>
<dbReference type="SUPFAM" id="SSF52943">
    <property type="entry name" value="ATP synthase (F1-ATPase), gamma subunit"/>
    <property type="match status" value="1"/>
</dbReference>
<evidence type="ECO:0000256" key="9">
    <source>
        <dbReference type="ARBA" id="ARBA00023310"/>
    </source>
</evidence>
<evidence type="ECO:0000256" key="1">
    <source>
        <dbReference type="ARBA" id="ARBA00003456"/>
    </source>
</evidence>
<name>A0A1C3H3B5_9GAMM</name>
<comment type="subcellular location">
    <subcellularLocation>
        <location evidence="10">Cell membrane</location>
        <topology evidence="10">Peripheral membrane protein</topology>
    </subcellularLocation>
    <subcellularLocation>
        <location evidence="2">Membrane</location>
        <topology evidence="2">Peripheral membrane protein</topology>
    </subcellularLocation>
</comment>
<gene>
    <name evidence="10" type="primary">atpG</name>
    <name evidence="11" type="ORF">CHUV0807_0866</name>
</gene>
<dbReference type="Gene3D" id="1.10.287.80">
    <property type="entry name" value="ATP synthase, gamma subunit, helix hairpin domain"/>
    <property type="match status" value="2"/>
</dbReference>
<dbReference type="GO" id="GO:0045259">
    <property type="term" value="C:proton-transporting ATP synthase complex"/>
    <property type="evidence" value="ECO:0007669"/>
    <property type="project" value="UniProtKB-KW"/>
</dbReference>
<dbReference type="GO" id="GO:0005524">
    <property type="term" value="F:ATP binding"/>
    <property type="evidence" value="ECO:0007669"/>
    <property type="project" value="UniProtKB-UniRule"/>
</dbReference>
<evidence type="ECO:0000313" key="11">
    <source>
        <dbReference type="EMBL" id="SAM61076.1"/>
    </source>
</evidence>
<keyword evidence="5 10" id="KW-0375">Hydrogen ion transport</keyword>
<keyword evidence="11" id="KW-0378">Hydrolase</keyword>
<evidence type="ECO:0000313" key="12">
    <source>
        <dbReference type="Proteomes" id="UP000190837"/>
    </source>
</evidence>
<evidence type="ECO:0000256" key="7">
    <source>
        <dbReference type="ARBA" id="ARBA00023136"/>
    </source>
</evidence>
<dbReference type="AlphaFoldDB" id="A0A1C3H3B5"/>
<evidence type="ECO:0000256" key="10">
    <source>
        <dbReference type="HAMAP-Rule" id="MF_00815"/>
    </source>
</evidence>
<keyword evidence="9 10" id="KW-0066">ATP synthesis</keyword>
<sequence>MSNAKDIRSQIKSIKSTQKITKAMQMVAASKMRRSQDAMQEGRPYVENILRVIAHLLKAHGEVAHPFFSESDKPVKKVGYIVVSTDRGLCGGLNINLFKKLLAHVEEQCQHERELQFSVFGRKGIAFVNRINGNIITTVDAYGDNPALRDLIGGISAMINAYRNGELDRVYLVGNRFVNTMTQEPMIMQFLPATIISDDHYAPEYSWAYDYEPDAEQILDKLAVRYLESVVKQAVAENIACEMSARMIAMKNASDNAANLIGELELQYNKARQAAITQELTEIVSGAAAV</sequence>
<accession>A0A1C3H3B5</accession>
<dbReference type="GO" id="GO:0016787">
    <property type="term" value="F:hydrolase activity"/>
    <property type="evidence" value="ECO:0007669"/>
    <property type="project" value="UniProtKB-KW"/>
</dbReference>
<dbReference type="PRINTS" id="PR00126">
    <property type="entry name" value="ATPASEGAMMA"/>
</dbReference>
<dbReference type="EMBL" id="FKLO01000034">
    <property type="protein sequence ID" value="SAM61076.1"/>
    <property type="molecule type" value="Genomic_DNA"/>
</dbReference>
<proteinExistence type="inferred from homology"/>
<dbReference type="InterPro" id="IPR023632">
    <property type="entry name" value="ATP_synth_F1_gsu_CS"/>
</dbReference>
<dbReference type="Gene3D" id="3.40.1380.10">
    <property type="match status" value="1"/>
</dbReference>
<evidence type="ECO:0000256" key="4">
    <source>
        <dbReference type="ARBA" id="ARBA00022448"/>
    </source>
</evidence>
<evidence type="ECO:0000256" key="3">
    <source>
        <dbReference type="ARBA" id="ARBA00007681"/>
    </source>
</evidence>
<dbReference type="PANTHER" id="PTHR11693:SF22">
    <property type="entry name" value="ATP SYNTHASE SUBUNIT GAMMA, MITOCHONDRIAL"/>
    <property type="match status" value="1"/>
</dbReference>
<dbReference type="Proteomes" id="UP000190837">
    <property type="component" value="Unassembled WGS sequence"/>
</dbReference>
<dbReference type="GO" id="GO:0042777">
    <property type="term" value="P:proton motive force-driven plasma membrane ATP synthesis"/>
    <property type="evidence" value="ECO:0007669"/>
    <property type="project" value="UniProtKB-UniRule"/>
</dbReference>
<protein>
    <recommendedName>
        <fullName evidence="10">ATP synthase gamma chain</fullName>
    </recommendedName>
    <alternativeName>
        <fullName evidence="10">ATP synthase F1 sector gamma subunit</fullName>
    </alternativeName>
    <alternativeName>
        <fullName evidence="10">F-ATPase gamma subunit</fullName>
    </alternativeName>
</protein>
<dbReference type="GO" id="GO:0046933">
    <property type="term" value="F:proton-transporting ATP synthase activity, rotational mechanism"/>
    <property type="evidence" value="ECO:0007669"/>
    <property type="project" value="UniProtKB-UniRule"/>
</dbReference>
<keyword evidence="6 10" id="KW-0406">Ion transport</keyword>
<organism evidence="11 12">
    <name type="scientific">Cardiobacterium hominis</name>
    <dbReference type="NCBI Taxonomy" id="2718"/>
    <lineage>
        <taxon>Bacteria</taxon>
        <taxon>Pseudomonadati</taxon>
        <taxon>Pseudomonadota</taxon>
        <taxon>Gammaproteobacteria</taxon>
        <taxon>Cardiobacteriales</taxon>
        <taxon>Cardiobacteriaceae</taxon>
        <taxon>Cardiobacterium</taxon>
    </lineage>
</organism>
<dbReference type="GO" id="GO:0005886">
    <property type="term" value="C:plasma membrane"/>
    <property type="evidence" value="ECO:0007669"/>
    <property type="project" value="UniProtKB-SubCell"/>
</dbReference>
<evidence type="ECO:0000256" key="6">
    <source>
        <dbReference type="ARBA" id="ARBA00023065"/>
    </source>
</evidence>
<dbReference type="NCBIfam" id="NF004144">
    <property type="entry name" value="PRK05621.1-1"/>
    <property type="match status" value="1"/>
</dbReference>
<reference evidence="12" key="1">
    <citation type="submission" date="2016-04" db="EMBL/GenBank/DDBJ databases">
        <authorList>
            <person name="Tagini F."/>
        </authorList>
    </citation>
    <scope>NUCLEOTIDE SEQUENCE [LARGE SCALE GENOMIC DNA]</scope>
    <source>
        <strain evidence="12">CHUV0807</strain>
    </source>
</reference>
<keyword evidence="10" id="KW-1003">Cell membrane</keyword>
<dbReference type="CDD" id="cd12151">
    <property type="entry name" value="F1-ATPase_gamma"/>
    <property type="match status" value="1"/>
</dbReference>
<dbReference type="NCBIfam" id="TIGR01146">
    <property type="entry name" value="ATPsyn_F1gamma"/>
    <property type="match status" value="1"/>
</dbReference>
<dbReference type="InterPro" id="IPR035968">
    <property type="entry name" value="ATP_synth_F1_ATPase_gsu"/>
</dbReference>
<evidence type="ECO:0000256" key="8">
    <source>
        <dbReference type="ARBA" id="ARBA00023196"/>
    </source>
</evidence>
<evidence type="ECO:0000256" key="2">
    <source>
        <dbReference type="ARBA" id="ARBA00004170"/>
    </source>
</evidence>
<dbReference type="RefSeq" id="WP_079539965.1">
    <property type="nucleotide sequence ID" value="NZ_FKLO01000034.1"/>
</dbReference>
<dbReference type="PROSITE" id="PS00153">
    <property type="entry name" value="ATPASE_GAMMA"/>
    <property type="match status" value="1"/>
</dbReference>
<keyword evidence="4 10" id="KW-0813">Transport</keyword>
<dbReference type="HAMAP" id="MF_00815">
    <property type="entry name" value="ATP_synth_gamma_bact"/>
    <property type="match status" value="1"/>
</dbReference>
<dbReference type="PANTHER" id="PTHR11693">
    <property type="entry name" value="ATP SYNTHASE GAMMA CHAIN"/>
    <property type="match status" value="1"/>
</dbReference>
<dbReference type="Pfam" id="PF00231">
    <property type="entry name" value="ATP-synt"/>
    <property type="match status" value="1"/>
</dbReference>